<comment type="similarity">
    <text evidence="1">Belongs to the DprA/Smf family.</text>
</comment>
<dbReference type="InterPro" id="IPR057666">
    <property type="entry name" value="DrpA_SLOG"/>
</dbReference>
<dbReference type="AlphaFoldDB" id="A0AAE3DVM9"/>
<accession>A0AAE3DVM9</accession>
<dbReference type="RefSeq" id="WP_227616259.1">
    <property type="nucleotide sequence ID" value="NZ_JAJEPR010000052.1"/>
</dbReference>
<dbReference type="InterPro" id="IPR003488">
    <property type="entry name" value="DprA"/>
</dbReference>
<reference evidence="3 4" key="1">
    <citation type="submission" date="2021-10" db="EMBL/GenBank/DDBJ databases">
        <title>Anaerobic single-cell dispensing facilitates the cultivation of human gut bacteria.</title>
        <authorList>
            <person name="Afrizal A."/>
        </authorList>
    </citation>
    <scope>NUCLEOTIDE SEQUENCE [LARGE SCALE GENOMIC DNA]</scope>
    <source>
        <strain evidence="3 4">CLA-AA-H277</strain>
    </source>
</reference>
<dbReference type="GO" id="GO:0009294">
    <property type="term" value="P:DNA-mediated transformation"/>
    <property type="evidence" value="ECO:0007669"/>
    <property type="project" value="InterPro"/>
</dbReference>
<dbReference type="Proteomes" id="UP001197875">
    <property type="component" value="Unassembled WGS sequence"/>
</dbReference>
<sequence length="362" mass="40339">MEEYWRWFMYQTKILPEQRVKCLEYFETPENMFIAPAAKVEKAEFLSEAAREELLRTRTAGELSREEKELQEKEIDFYSMEHPAYPARLREIPHAPCGLFVKGRLPQFEKEKKKVQAAAIVGARWASHVGLSLAKETAGALALEGIPVISGMASGIDGAAQEAALLAGGASYAVLGCGPDLCYPRHNRGLYQMLETGGGLISEYPPGTPPIAWHFPYRNRIISGLSDAILVVEARLKSGSLITADYALEQGKDVYAVPGRIEDPLSQGCNRLISQGAGIFCSLNGFLTELGITNRNYENLRKNELTLEKTESMVYSCVDFRGKSLEVIGIETGLPREEVLTALLSLELMDLIEEKSRYYYRK</sequence>
<protein>
    <submittedName>
        <fullName evidence="3">DNA-processing protein DprA</fullName>
    </submittedName>
</protein>
<gene>
    <name evidence="3" type="primary">dprA</name>
    <name evidence="3" type="ORF">LKD71_16615</name>
</gene>
<evidence type="ECO:0000313" key="4">
    <source>
        <dbReference type="Proteomes" id="UP001197875"/>
    </source>
</evidence>
<keyword evidence="4" id="KW-1185">Reference proteome</keyword>
<dbReference type="PANTHER" id="PTHR43022">
    <property type="entry name" value="PROTEIN SMF"/>
    <property type="match status" value="1"/>
</dbReference>
<dbReference type="Pfam" id="PF02481">
    <property type="entry name" value="DNA_processg_A"/>
    <property type="match status" value="1"/>
</dbReference>
<proteinExistence type="inferred from homology"/>
<dbReference type="NCBIfam" id="TIGR00732">
    <property type="entry name" value="dprA"/>
    <property type="match status" value="1"/>
</dbReference>
<dbReference type="SUPFAM" id="SSF102405">
    <property type="entry name" value="MCP/YpsA-like"/>
    <property type="match status" value="1"/>
</dbReference>
<organism evidence="3 4">
    <name type="scientific">Fusicatenibacter faecihominis</name>
    <dbReference type="NCBI Taxonomy" id="2881276"/>
    <lineage>
        <taxon>Bacteria</taxon>
        <taxon>Bacillati</taxon>
        <taxon>Bacillota</taxon>
        <taxon>Clostridia</taxon>
        <taxon>Lachnospirales</taxon>
        <taxon>Lachnospiraceae</taxon>
        <taxon>Fusicatenibacter</taxon>
    </lineage>
</organism>
<name>A0AAE3DVM9_9FIRM</name>
<dbReference type="Gene3D" id="3.40.50.450">
    <property type="match status" value="1"/>
</dbReference>
<feature type="domain" description="Smf/DprA SLOG" evidence="2">
    <location>
        <begin position="79"/>
        <end position="289"/>
    </location>
</feature>
<evidence type="ECO:0000259" key="2">
    <source>
        <dbReference type="Pfam" id="PF02481"/>
    </source>
</evidence>
<dbReference type="PANTHER" id="PTHR43022:SF1">
    <property type="entry name" value="PROTEIN SMF"/>
    <property type="match status" value="1"/>
</dbReference>
<evidence type="ECO:0000256" key="1">
    <source>
        <dbReference type="ARBA" id="ARBA00006525"/>
    </source>
</evidence>
<evidence type="ECO:0000313" key="3">
    <source>
        <dbReference type="EMBL" id="MCC2191389.1"/>
    </source>
</evidence>
<comment type="caution">
    <text evidence="3">The sequence shown here is derived from an EMBL/GenBank/DDBJ whole genome shotgun (WGS) entry which is preliminary data.</text>
</comment>
<dbReference type="EMBL" id="JAJEPR010000052">
    <property type="protein sequence ID" value="MCC2191389.1"/>
    <property type="molecule type" value="Genomic_DNA"/>
</dbReference>